<dbReference type="CDD" id="cd00063">
    <property type="entry name" value="FN3"/>
    <property type="match status" value="1"/>
</dbReference>
<reference evidence="12 13" key="1">
    <citation type="submission" date="2020-02" db="EMBL/GenBank/DDBJ databases">
        <title>A chromosome-scale genome assembly of the black bullhead catfish (Ameiurus melas).</title>
        <authorList>
            <person name="Wen M."/>
            <person name="Zham M."/>
            <person name="Cabau C."/>
            <person name="Klopp C."/>
            <person name="Donnadieu C."/>
            <person name="Roques C."/>
            <person name="Bouchez O."/>
            <person name="Lampietro C."/>
            <person name="Jouanno E."/>
            <person name="Herpin A."/>
            <person name="Louis A."/>
            <person name="Berthelot C."/>
            <person name="Parey E."/>
            <person name="Roest-Crollius H."/>
            <person name="Braasch I."/>
            <person name="Postlethwait J."/>
            <person name="Robinson-Rechavi M."/>
            <person name="Echchiki A."/>
            <person name="Begum T."/>
            <person name="Montfort J."/>
            <person name="Schartl M."/>
            <person name="Bobe J."/>
            <person name="Guiguen Y."/>
        </authorList>
    </citation>
    <scope>NUCLEOTIDE SEQUENCE [LARGE SCALE GENOMIC DNA]</scope>
    <source>
        <strain evidence="12">M_S1</strain>
        <tissue evidence="12">Blood</tissue>
    </source>
</reference>
<proteinExistence type="inferred from homology"/>
<dbReference type="Gene3D" id="2.60.40.10">
    <property type="entry name" value="Immunoglobulins"/>
    <property type="match status" value="2"/>
</dbReference>
<dbReference type="EMBL" id="JAAGNN010000022">
    <property type="protein sequence ID" value="KAF4074798.1"/>
    <property type="molecule type" value="Genomic_DNA"/>
</dbReference>
<comment type="subcellular location">
    <subcellularLocation>
        <location evidence="1">Membrane</location>
        <topology evidence="1">Single-pass type I membrane protein</topology>
    </subcellularLocation>
</comment>
<evidence type="ECO:0000313" key="12">
    <source>
        <dbReference type="EMBL" id="KAF4074798.1"/>
    </source>
</evidence>
<evidence type="ECO:0000256" key="10">
    <source>
        <dbReference type="SAM" id="Phobius"/>
    </source>
</evidence>
<evidence type="ECO:0000256" key="7">
    <source>
        <dbReference type="ARBA" id="ARBA00023136"/>
    </source>
</evidence>
<dbReference type="GO" id="GO:0005886">
    <property type="term" value="C:plasma membrane"/>
    <property type="evidence" value="ECO:0007669"/>
    <property type="project" value="UniProtKB-ARBA"/>
</dbReference>
<sequence>MAGTKLLPEGLVGPRSIAPVQIEGIYAQAILDSGSMVTILYRSFYDTYLKHIPIHPLNELELWGLSTEQYPYDGYLSIKLEFSSAVCGMAQTIDTLSFSWSGHNKAKDVAILVRTNTKLVKKMFQYCKEQAGDQFLRTLTIHPALREAYGTFTQSDTPEDVNKHGTVWVTQRKAIILHPGQLFKVTGTPKFHGDFTGQLALVDQPTDTFSPELWVRPEVHPATVVSSKRITVTIKNLSTKKVTVKRGTPLAHIFPVTPVPLPSGQCAEEVASELDPASFDFGASPMPEEAKHRLYPTLKQKRIVGNADGFLLIWSELSSATCGYTLEWCMMGHFGPCDLQWRKVSANQTSLFLSASELRAGCRYTFNIYSCHSHGYQIHERHIGYLKEQKPLLAPDVHLSPSVSSHSITLEWSFDEENPTHPGFTTGYTLTVHTEPDNTHGVYSVTVDDPHCKSVTVEGLSESQRYTLRLAACTKAGCGTESVFTVTTPPRYYMLVLKVMTPLLLLIGCCCCLWSYRNTVRGIVVDVFIFPKHHNMKMMELDDDVYKVSKEIGALAVEECESCDVEIMEQEAPMRSFFDSDSDNEELLTATNLTYLLCSNTPEHAKHCGSSSNGYIISTSTH</sequence>
<dbReference type="InterPro" id="IPR036116">
    <property type="entry name" value="FN3_sf"/>
</dbReference>
<feature type="transmembrane region" description="Helical" evidence="10">
    <location>
        <begin position="492"/>
        <end position="516"/>
    </location>
</feature>
<name>A0A7J5ZZZ2_AMEME</name>
<organism evidence="12 13">
    <name type="scientific">Ameiurus melas</name>
    <name type="common">Black bullhead</name>
    <name type="synonym">Silurus melas</name>
    <dbReference type="NCBI Taxonomy" id="219545"/>
    <lineage>
        <taxon>Eukaryota</taxon>
        <taxon>Metazoa</taxon>
        <taxon>Chordata</taxon>
        <taxon>Craniata</taxon>
        <taxon>Vertebrata</taxon>
        <taxon>Euteleostomi</taxon>
        <taxon>Actinopterygii</taxon>
        <taxon>Neopterygii</taxon>
        <taxon>Teleostei</taxon>
        <taxon>Ostariophysi</taxon>
        <taxon>Siluriformes</taxon>
        <taxon>Ictaluridae</taxon>
        <taxon>Ameiurus</taxon>
    </lineage>
</organism>
<evidence type="ECO:0000256" key="9">
    <source>
        <dbReference type="ARBA" id="ARBA00023180"/>
    </source>
</evidence>
<evidence type="ECO:0000256" key="5">
    <source>
        <dbReference type="ARBA" id="ARBA00022737"/>
    </source>
</evidence>
<evidence type="ECO:0000256" key="1">
    <source>
        <dbReference type="ARBA" id="ARBA00004479"/>
    </source>
</evidence>
<gene>
    <name evidence="12" type="ORF">AMELA_G00243520</name>
</gene>
<keyword evidence="5" id="KW-0677">Repeat</keyword>
<evidence type="ECO:0000259" key="11">
    <source>
        <dbReference type="PROSITE" id="PS50853"/>
    </source>
</evidence>
<dbReference type="InterPro" id="IPR003961">
    <property type="entry name" value="FN3_dom"/>
</dbReference>
<dbReference type="InterPro" id="IPR052672">
    <property type="entry name" value="Type1_Cytokine_Rcpt_Type2"/>
</dbReference>
<keyword evidence="13" id="KW-1185">Reference proteome</keyword>
<keyword evidence="3 10" id="KW-0812">Transmembrane</keyword>
<evidence type="ECO:0000313" key="13">
    <source>
        <dbReference type="Proteomes" id="UP000593565"/>
    </source>
</evidence>
<evidence type="ECO:0000256" key="2">
    <source>
        <dbReference type="ARBA" id="ARBA00008921"/>
    </source>
</evidence>
<comment type="similarity">
    <text evidence="2">Belongs to the type I cytokine receptor family. Type 2 subfamily.</text>
</comment>
<protein>
    <recommendedName>
        <fullName evidence="11">Fibronectin type-III domain-containing protein</fullName>
    </recommendedName>
</protein>
<evidence type="ECO:0000256" key="6">
    <source>
        <dbReference type="ARBA" id="ARBA00022989"/>
    </source>
</evidence>
<comment type="caution">
    <text evidence="12">The sequence shown here is derived from an EMBL/GenBank/DDBJ whole genome shotgun (WGS) entry which is preliminary data.</text>
</comment>
<dbReference type="PANTHER" id="PTHR48423:SF1">
    <property type="entry name" value="INTERLEUKIN-27 RECEPTOR SUBUNIT ALPHA"/>
    <property type="match status" value="1"/>
</dbReference>
<dbReference type="Pfam" id="PF00041">
    <property type="entry name" value="fn3"/>
    <property type="match status" value="1"/>
</dbReference>
<dbReference type="Proteomes" id="UP000593565">
    <property type="component" value="Unassembled WGS sequence"/>
</dbReference>
<keyword evidence="4" id="KW-0732">Signal</keyword>
<keyword evidence="8" id="KW-0675">Receptor</keyword>
<keyword evidence="6 10" id="KW-1133">Transmembrane helix</keyword>
<evidence type="ECO:0000256" key="8">
    <source>
        <dbReference type="ARBA" id="ARBA00023170"/>
    </source>
</evidence>
<dbReference type="SMART" id="SM00060">
    <property type="entry name" value="FN3"/>
    <property type="match status" value="1"/>
</dbReference>
<keyword evidence="7 10" id="KW-0472">Membrane</keyword>
<dbReference type="SUPFAM" id="SSF49265">
    <property type="entry name" value="Fibronectin type III"/>
    <property type="match status" value="1"/>
</dbReference>
<evidence type="ECO:0000256" key="3">
    <source>
        <dbReference type="ARBA" id="ARBA00022692"/>
    </source>
</evidence>
<keyword evidence="9" id="KW-0325">Glycoprotein</keyword>
<evidence type="ECO:0000256" key="4">
    <source>
        <dbReference type="ARBA" id="ARBA00022729"/>
    </source>
</evidence>
<dbReference type="PROSITE" id="PS50853">
    <property type="entry name" value="FN3"/>
    <property type="match status" value="1"/>
</dbReference>
<dbReference type="AlphaFoldDB" id="A0A7J5ZZZ2"/>
<feature type="domain" description="Fibronectin type-III" evidence="11">
    <location>
        <begin position="394"/>
        <end position="491"/>
    </location>
</feature>
<dbReference type="PANTHER" id="PTHR48423">
    <property type="entry name" value="INTERLEUKIN-27 RECEPTOR SUBUNIT ALPHA"/>
    <property type="match status" value="1"/>
</dbReference>
<dbReference type="InterPro" id="IPR013783">
    <property type="entry name" value="Ig-like_fold"/>
</dbReference>
<accession>A0A7J5ZZZ2</accession>